<sequence length="252" mass="28320">MSGYESGSTDFSSGGWSENGPRIKFPDISEEAREAFAEVTKEFDLPEVALREFGGLFDWCLYGLHPDHLDFDKWHSRMANDNSPVQSHINGDPCVESAFTDLLGGEPRRLSQNDQTVLVDQAKDDKDNFDEDGNSLWYWQHERFKGRKLGTFVGLLLNLRAADCGEIKQTDTHKKPRLKKLQESVNNVFREYFKECDLIIPSSNELEEIEKAAQMVEGYEQRSSDEAPSSGASSSEMMSEGGKSSDEAGSKE</sequence>
<evidence type="ECO:0000313" key="2">
    <source>
        <dbReference type="EMBL" id="PSN71135.1"/>
    </source>
</evidence>
<feature type="compositionally biased region" description="Basic and acidic residues" evidence="1">
    <location>
        <begin position="243"/>
        <end position="252"/>
    </location>
</feature>
<feature type="compositionally biased region" description="Polar residues" evidence="1">
    <location>
        <begin position="1"/>
        <end position="16"/>
    </location>
</feature>
<feature type="compositionally biased region" description="Low complexity" evidence="1">
    <location>
        <begin position="226"/>
        <end position="242"/>
    </location>
</feature>
<gene>
    <name evidence="2" type="ORF">BS50DRAFT_584671</name>
</gene>
<reference evidence="2 3" key="1">
    <citation type="journal article" date="2018" name="Front. Microbiol.">
        <title>Genome-Wide Analysis of Corynespora cassiicola Leaf Fall Disease Putative Effectors.</title>
        <authorList>
            <person name="Lopez D."/>
            <person name="Ribeiro S."/>
            <person name="Label P."/>
            <person name="Fumanal B."/>
            <person name="Venisse J.S."/>
            <person name="Kohler A."/>
            <person name="de Oliveira R.R."/>
            <person name="Labutti K."/>
            <person name="Lipzen A."/>
            <person name="Lail K."/>
            <person name="Bauer D."/>
            <person name="Ohm R.A."/>
            <person name="Barry K.W."/>
            <person name="Spatafora J."/>
            <person name="Grigoriev I.V."/>
            <person name="Martin F.M."/>
            <person name="Pujade-Renaud V."/>
        </authorList>
    </citation>
    <scope>NUCLEOTIDE SEQUENCE [LARGE SCALE GENOMIC DNA]</scope>
    <source>
        <strain evidence="2 3">Philippines</strain>
    </source>
</reference>
<name>A0A2T2P0D8_CORCC</name>
<dbReference type="Proteomes" id="UP000240883">
    <property type="component" value="Unassembled WGS sequence"/>
</dbReference>
<keyword evidence="3" id="KW-1185">Reference proteome</keyword>
<dbReference type="EMBL" id="KZ678131">
    <property type="protein sequence ID" value="PSN71135.1"/>
    <property type="molecule type" value="Genomic_DNA"/>
</dbReference>
<feature type="region of interest" description="Disordered" evidence="1">
    <location>
        <begin position="213"/>
        <end position="252"/>
    </location>
</feature>
<evidence type="ECO:0000313" key="3">
    <source>
        <dbReference type="Proteomes" id="UP000240883"/>
    </source>
</evidence>
<organism evidence="2 3">
    <name type="scientific">Corynespora cassiicola Philippines</name>
    <dbReference type="NCBI Taxonomy" id="1448308"/>
    <lineage>
        <taxon>Eukaryota</taxon>
        <taxon>Fungi</taxon>
        <taxon>Dikarya</taxon>
        <taxon>Ascomycota</taxon>
        <taxon>Pezizomycotina</taxon>
        <taxon>Dothideomycetes</taxon>
        <taxon>Pleosporomycetidae</taxon>
        <taxon>Pleosporales</taxon>
        <taxon>Corynesporascaceae</taxon>
        <taxon>Corynespora</taxon>
    </lineage>
</organism>
<feature type="region of interest" description="Disordered" evidence="1">
    <location>
        <begin position="1"/>
        <end position="24"/>
    </location>
</feature>
<proteinExistence type="predicted"/>
<protein>
    <submittedName>
        <fullName evidence="2">Uncharacterized protein</fullName>
    </submittedName>
</protein>
<accession>A0A2T2P0D8</accession>
<dbReference type="AlphaFoldDB" id="A0A2T2P0D8"/>
<evidence type="ECO:0000256" key="1">
    <source>
        <dbReference type="SAM" id="MobiDB-lite"/>
    </source>
</evidence>